<organism evidence="2 3">
    <name type="scientific">Candidatus Avidehalobacter gallistercoris</name>
    <dbReference type="NCBI Taxonomy" id="2840694"/>
    <lineage>
        <taxon>Bacteria</taxon>
        <taxon>Bacillati</taxon>
        <taxon>Bacillota</taxon>
        <taxon>Clostridia</taxon>
        <taxon>Eubacteriales</taxon>
        <taxon>Peptococcaceae</taxon>
        <taxon>Peptococcaceae incertae sedis</taxon>
        <taxon>Candidatus Avidehalobacter</taxon>
    </lineage>
</organism>
<sequence length="195" mass="21661">MIEKEQVLWQVAQQMTLNLQANNKKLAEVPGDYLAKASEKAGIFAVFYSGRELGLGLGKSTEPSMLYVDATKDIPRHLWGEDTGATGLRRSLAALLAFKYDLQARPRSNDPEDVDRFDNYALTPESEAKLTEWMHENLYIGVVAATPDTINQLIPAMISANAPVLNLTNNINNQYGAEVKRCRKQMAAAARAYQE</sequence>
<gene>
    <name evidence="2" type="ORF">IAB00_06930</name>
</gene>
<evidence type="ECO:0000313" key="2">
    <source>
        <dbReference type="EMBL" id="HIU10952.1"/>
    </source>
</evidence>
<evidence type="ECO:0000259" key="1">
    <source>
        <dbReference type="Pfam" id="PF20815"/>
    </source>
</evidence>
<protein>
    <recommendedName>
        <fullName evidence="1">GIY-YIG catalytic domain-containing protein</fullName>
    </recommendedName>
</protein>
<dbReference type="EMBL" id="DVMH01000034">
    <property type="protein sequence ID" value="HIU10952.1"/>
    <property type="molecule type" value="Genomic_DNA"/>
</dbReference>
<dbReference type="Pfam" id="PF20815">
    <property type="entry name" value="GIY_YIG_2"/>
    <property type="match status" value="1"/>
</dbReference>
<reference evidence="2" key="2">
    <citation type="journal article" date="2021" name="PeerJ">
        <title>Extensive microbial diversity within the chicken gut microbiome revealed by metagenomics and culture.</title>
        <authorList>
            <person name="Gilroy R."/>
            <person name="Ravi A."/>
            <person name="Getino M."/>
            <person name="Pursley I."/>
            <person name="Horton D.L."/>
            <person name="Alikhan N.F."/>
            <person name="Baker D."/>
            <person name="Gharbi K."/>
            <person name="Hall N."/>
            <person name="Watson M."/>
            <person name="Adriaenssens E.M."/>
            <person name="Foster-Nyarko E."/>
            <person name="Jarju S."/>
            <person name="Secka A."/>
            <person name="Antonio M."/>
            <person name="Oren A."/>
            <person name="Chaudhuri R.R."/>
            <person name="La Ragione R."/>
            <person name="Hildebrand F."/>
            <person name="Pallen M.J."/>
        </authorList>
    </citation>
    <scope>NUCLEOTIDE SEQUENCE</scope>
    <source>
        <strain evidence="2">2830</strain>
    </source>
</reference>
<feature type="domain" description="GIY-YIG catalytic" evidence="1">
    <location>
        <begin position="77"/>
        <end position="185"/>
    </location>
</feature>
<name>A0A9D1KYB8_9FIRM</name>
<proteinExistence type="predicted"/>
<evidence type="ECO:0000313" key="3">
    <source>
        <dbReference type="Proteomes" id="UP000824124"/>
    </source>
</evidence>
<dbReference type="InterPro" id="IPR049311">
    <property type="entry name" value="GIY_YIG_cat"/>
</dbReference>
<accession>A0A9D1KYB8</accession>
<reference evidence="2" key="1">
    <citation type="submission" date="2020-10" db="EMBL/GenBank/DDBJ databases">
        <authorList>
            <person name="Gilroy R."/>
        </authorList>
    </citation>
    <scope>NUCLEOTIDE SEQUENCE</scope>
    <source>
        <strain evidence="2">2830</strain>
    </source>
</reference>
<dbReference type="Proteomes" id="UP000824124">
    <property type="component" value="Unassembled WGS sequence"/>
</dbReference>
<dbReference type="AlphaFoldDB" id="A0A9D1KYB8"/>
<comment type="caution">
    <text evidence="2">The sequence shown here is derived from an EMBL/GenBank/DDBJ whole genome shotgun (WGS) entry which is preliminary data.</text>
</comment>